<feature type="region of interest" description="Disordered" evidence="1">
    <location>
        <begin position="81"/>
        <end position="116"/>
    </location>
</feature>
<evidence type="ECO:0000256" key="1">
    <source>
        <dbReference type="SAM" id="MobiDB-lite"/>
    </source>
</evidence>
<protein>
    <submittedName>
        <fullName evidence="2">Uncharacterized protein</fullName>
    </submittedName>
</protein>
<sequence length="186" mass="20242">MHRSLPPNRQPKENTEARSRKHSRTSNPHPHLQINKGRRLQDCGALSDRRGPLWTDGHIGREDANRWGPGALPLAVIHLAGGQRERREEGRGMVTEEESLPIQSSAVRSSGPQDVSGVCARAHPVPHRTRGHIDSASTSVTLFHRAGGTETQVGSLIGSEQALQNLSAPPIAGPRASRQANEREAR</sequence>
<feature type="compositionally biased region" description="Polar residues" evidence="1">
    <location>
        <begin position="101"/>
        <end position="113"/>
    </location>
</feature>
<accession>A0AAD7RE93</accession>
<name>A0AAD7RE93_9TELE</name>
<feature type="region of interest" description="Disordered" evidence="1">
    <location>
        <begin position="1"/>
        <end position="51"/>
    </location>
</feature>
<evidence type="ECO:0000313" key="2">
    <source>
        <dbReference type="EMBL" id="KAJ8378602.1"/>
    </source>
</evidence>
<evidence type="ECO:0000313" key="3">
    <source>
        <dbReference type="Proteomes" id="UP001221898"/>
    </source>
</evidence>
<dbReference type="Proteomes" id="UP001221898">
    <property type="component" value="Unassembled WGS sequence"/>
</dbReference>
<proteinExistence type="predicted"/>
<feature type="region of interest" description="Disordered" evidence="1">
    <location>
        <begin position="156"/>
        <end position="186"/>
    </location>
</feature>
<dbReference type="EMBL" id="JAINUG010000316">
    <property type="protein sequence ID" value="KAJ8378602.1"/>
    <property type="molecule type" value="Genomic_DNA"/>
</dbReference>
<dbReference type="AlphaFoldDB" id="A0AAD7RE93"/>
<keyword evidence="3" id="KW-1185">Reference proteome</keyword>
<organism evidence="2 3">
    <name type="scientific">Aldrovandia affinis</name>
    <dbReference type="NCBI Taxonomy" id="143900"/>
    <lineage>
        <taxon>Eukaryota</taxon>
        <taxon>Metazoa</taxon>
        <taxon>Chordata</taxon>
        <taxon>Craniata</taxon>
        <taxon>Vertebrata</taxon>
        <taxon>Euteleostomi</taxon>
        <taxon>Actinopterygii</taxon>
        <taxon>Neopterygii</taxon>
        <taxon>Teleostei</taxon>
        <taxon>Notacanthiformes</taxon>
        <taxon>Halosauridae</taxon>
        <taxon>Aldrovandia</taxon>
    </lineage>
</organism>
<comment type="caution">
    <text evidence="2">The sequence shown here is derived from an EMBL/GenBank/DDBJ whole genome shotgun (WGS) entry which is preliminary data.</text>
</comment>
<reference evidence="2" key="1">
    <citation type="journal article" date="2023" name="Science">
        <title>Genome structures resolve the early diversification of teleost fishes.</title>
        <authorList>
            <person name="Parey E."/>
            <person name="Louis A."/>
            <person name="Montfort J."/>
            <person name="Bouchez O."/>
            <person name="Roques C."/>
            <person name="Iampietro C."/>
            <person name="Lluch J."/>
            <person name="Castinel A."/>
            <person name="Donnadieu C."/>
            <person name="Desvignes T."/>
            <person name="Floi Bucao C."/>
            <person name="Jouanno E."/>
            <person name="Wen M."/>
            <person name="Mejri S."/>
            <person name="Dirks R."/>
            <person name="Jansen H."/>
            <person name="Henkel C."/>
            <person name="Chen W.J."/>
            <person name="Zahm M."/>
            <person name="Cabau C."/>
            <person name="Klopp C."/>
            <person name="Thompson A.W."/>
            <person name="Robinson-Rechavi M."/>
            <person name="Braasch I."/>
            <person name="Lecointre G."/>
            <person name="Bobe J."/>
            <person name="Postlethwait J.H."/>
            <person name="Berthelot C."/>
            <person name="Roest Crollius H."/>
            <person name="Guiguen Y."/>
        </authorList>
    </citation>
    <scope>NUCLEOTIDE SEQUENCE</scope>
    <source>
        <strain evidence="2">NC1722</strain>
    </source>
</reference>
<gene>
    <name evidence="2" type="ORF">AAFF_G00238140</name>
</gene>